<sequence>LQGLEIKIYKKRWLMLVLFVLYSASNSMQWVQYSIMANIVMHYYNVSSFLIDMTSMTYMITYIPLIFPASYLLDKFGLRITMICGALGNALGSWIKVFSIATDRFWITFLGQTVVAVSQIFVLSVPTRLAAVWFGPDQVSSACSIGVFGNQVRKYLMYVSLKYVLQNGT</sequence>
<reference evidence="6 7" key="1">
    <citation type="journal article" date="2010" name="Science">
        <title>Genomic comparison of the ants Camponotus floridanus and Harpegnathos saltator.</title>
        <authorList>
            <person name="Bonasio R."/>
            <person name="Zhang G."/>
            <person name="Ye C."/>
            <person name="Mutti N.S."/>
            <person name="Fang X."/>
            <person name="Qin N."/>
            <person name="Donahue G."/>
            <person name="Yang P."/>
            <person name="Li Q."/>
            <person name="Li C."/>
            <person name="Zhang P."/>
            <person name="Huang Z."/>
            <person name="Berger S.L."/>
            <person name="Reinberg D."/>
            <person name="Wang J."/>
            <person name="Liebig J."/>
        </authorList>
    </citation>
    <scope>NUCLEOTIDE SEQUENCE [LARGE SCALE GENOMIC DNA]</scope>
    <source>
        <strain evidence="7">C129</strain>
    </source>
</reference>
<dbReference type="AlphaFoldDB" id="E2AEX6"/>
<accession>E2AEX6</accession>
<gene>
    <name evidence="6" type="ORF">EAG_08500</name>
</gene>
<feature type="non-terminal residue" evidence="6">
    <location>
        <position position="1"/>
    </location>
</feature>
<keyword evidence="3 5" id="KW-1133">Transmembrane helix</keyword>
<dbReference type="EMBL" id="GL438954">
    <property type="protein sequence ID" value="EFN68013.1"/>
    <property type="molecule type" value="Genomic_DNA"/>
</dbReference>
<protein>
    <submittedName>
        <fullName evidence="6">Uncharacterized MFS-type transporter C09D4.1</fullName>
    </submittedName>
</protein>
<dbReference type="SUPFAM" id="SSF103473">
    <property type="entry name" value="MFS general substrate transporter"/>
    <property type="match status" value="1"/>
</dbReference>
<dbReference type="InterPro" id="IPR049680">
    <property type="entry name" value="FLVCR1-2_SLC49-like"/>
</dbReference>
<dbReference type="Gene3D" id="1.20.1250.20">
    <property type="entry name" value="MFS general substrate transporter like domains"/>
    <property type="match status" value="1"/>
</dbReference>
<dbReference type="Proteomes" id="UP000000311">
    <property type="component" value="Unassembled WGS sequence"/>
</dbReference>
<evidence type="ECO:0000256" key="1">
    <source>
        <dbReference type="ARBA" id="ARBA00004141"/>
    </source>
</evidence>
<evidence type="ECO:0000256" key="4">
    <source>
        <dbReference type="ARBA" id="ARBA00023136"/>
    </source>
</evidence>
<evidence type="ECO:0000313" key="6">
    <source>
        <dbReference type="EMBL" id="EFN68013.1"/>
    </source>
</evidence>
<keyword evidence="2 5" id="KW-0812">Transmembrane</keyword>
<dbReference type="InterPro" id="IPR011701">
    <property type="entry name" value="MFS"/>
</dbReference>
<dbReference type="OrthoDB" id="422206at2759"/>
<dbReference type="InterPro" id="IPR036259">
    <property type="entry name" value="MFS_trans_sf"/>
</dbReference>
<evidence type="ECO:0000256" key="2">
    <source>
        <dbReference type="ARBA" id="ARBA00022692"/>
    </source>
</evidence>
<dbReference type="InParanoid" id="E2AEX6"/>
<dbReference type="GO" id="GO:0016020">
    <property type="term" value="C:membrane"/>
    <property type="evidence" value="ECO:0007669"/>
    <property type="project" value="UniProtKB-SubCell"/>
</dbReference>
<dbReference type="GO" id="GO:0097037">
    <property type="term" value="P:heme export"/>
    <property type="evidence" value="ECO:0007669"/>
    <property type="project" value="TreeGrafter"/>
</dbReference>
<dbReference type="GO" id="GO:0015232">
    <property type="term" value="F:heme transmembrane transporter activity"/>
    <property type="evidence" value="ECO:0007669"/>
    <property type="project" value="TreeGrafter"/>
</dbReference>
<keyword evidence="7" id="KW-1185">Reference proteome</keyword>
<dbReference type="Pfam" id="PF07690">
    <property type="entry name" value="MFS_1"/>
    <property type="match status" value="1"/>
</dbReference>
<evidence type="ECO:0000256" key="3">
    <source>
        <dbReference type="ARBA" id="ARBA00022989"/>
    </source>
</evidence>
<keyword evidence="4 5" id="KW-0472">Membrane</keyword>
<organism evidence="7">
    <name type="scientific">Camponotus floridanus</name>
    <name type="common">Florida carpenter ant</name>
    <dbReference type="NCBI Taxonomy" id="104421"/>
    <lineage>
        <taxon>Eukaryota</taxon>
        <taxon>Metazoa</taxon>
        <taxon>Ecdysozoa</taxon>
        <taxon>Arthropoda</taxon>
        <taxon>Hexapoda</taxon>
        <taxon>Insecta</taxon>
        <taxon>Pterygota</taxon>
        <taxon>Neoptera</taxon>
        <taxon>Endopterygota</taxon>
        <taxon>Hymenoptera</taxon>
        <taxon>Apocrita</taxon>
        <taxon>Aculeata</taxon>
        <taxon>Formicoidea</taxon>
        <taxon>Formicidae</taxon>
        <taxon>Formicinae</taxon>
        <taxon>Camponotus</taxon>
    </lineage>
</organism>
<evidence type="ECO:0000256" key="5">
    <source>
        <dbReference type="SAM" id="Phobius"/>
    </source>
</evidence>
<feature type="transmembrane region" description="Helical" evidence="5">
    <location>
        <begin position="12"/>
        <end position="35"/>
    </location>
</feature>
<dbReference type="PANTHER" id="PTHR10924:SF4">
    <property type="entry name" value="GH15861P"/>
    <property type="match status" value="1"/>
</dbReference>
<dbReference type="STRING" id="104421.E2AEX6"/>
<feature type="transmembrane region" description="Helical" evidence="5">
    <location>
        <begin position="55"/>
        <end position="73"/>
    </location>
</feature>
<name>E2AEX6_CAMFO</name>
<evidence type="ECO:0000313" key="7">
    <source>
        <dbReference type="Proteomes" id="UP000000311"/>
    </source>
</evidence>
<feature type="transmembrane region" description="Helical" evidence="5">
    <location>
        <begin position="105"/>
        <end position="125"/>
    </location>
</feature>
<dbReference type="PANTHER" id="PTHR10924">
    <property type="entry name" value="MAJOR FACILITATOR SUPERFAMILY PROTEIN-RELATED"/>
    <property type="match status" value="1"/>
</dbReference>
<dbReference type="GO" id="GO:0020037">
    <property type="term" value="F:heme binding"/>
    <property type="evidence" value="ECO:0007669"/>
    <property type="project" value="TreeGrafter"/>
</dbReference>
<comment type="subcellular location">
    <subcellularLocation>
        <location evidence="1">Membrane</location>
        <topology evidence="1">Multi-pass membrane protein</topology>
    </subcellularLocation>
</comment>
<dbReference type="OMA" id="LRITMIC"/>
<proteinExistence type="predicted"/>